<dbReference type="InterPro" id="IPR013785">
    <property type="entry name" value="Aldolase_TIM"/>
</dbReference>
<sequence>MDDVTWLAGRIDVDLTAPGLTGEQVRAALAESTGLHGAVVMPPHVPWVPEGLGTIAAVGYPTGRHHSLIKASEARLAVEFGATEIWLAVDEAGTDHNARLADVVAVRQAVPPPVLLHVLATDTDTIRAAATAGADGVVVDAWPGKLGMQVIARGDFSPEEGVDLLAAGAARLALPDPHGFLAALR</sequence>
<dbReference type="KEGG" id="cmd:B841_01870"/>
<dbReference type="Proteomes" id="UP000015388">
    <property type="component" value="Chromosome"/>
</dbReference>
<dbReference type="HOGENOM" id="CLU_053595_2_1_11"/>
<dbReference type="SUPFAM" id="SSF51569">
    <property type="entry name" value="Aldolase"/>
    <property type="match status" value="1"/>
</dbReference>
<dbReference type="EMBL" id="CP003924">
    <property type="protein sequence ID" value="AGS33857.1"/>
    <property type="molecule type" value="Genomic_DNA"/>
</dbReference>
<protein>
    <submittedName>
        <fullName evidence="1">Deoxyribose-phosphate aldolase deoc</fullName>
    </submittedName>
</protein>
<dbReference type="OrthoDB" id="4421412at2"/>
<gene>
    <name evidence="1" type="ORF">B841_01870</name>
</gene>
<dbReference type="Gene3D" id="3.20.20.70">
    <property type="entry name" value="Aldolase class I"/>
    <property type="match status" value="1"/>
</dbReference>
<evidence type="ECO:0000313" key="2">
    <source>
        <dbReference type="Proteomes" id="UP000015388"/>
    </source>
</evidence>
<organism evidence="1 2">
    <name type="scientific">Corynebacterium maris DSM 45190</name>
    <dbReference type="NCBI Taxonomy" id="1224163"/>
    <lineage>
        <taxon>Bacteria</taxon>
        <taxon>Bacillati</taxon>
        <taxon>Actinomycetota</taxon>
        <taxon>Actinomycetes</taxon>
        <taxon>Mycobacteriales</taxon>
        <taxon>Corynebacteriaceae</taxon>
        <taxon>Corynebacterium</taxon>
    </lineage>
</organism>
<keyword evidence="2" id="KW-1185">Reference proteome</keyword>
<dbReference type="RefSeq" id="WP_020933792.1">
    <property type="nucleotide sequence ID" value="NC_021915.1"/>
</dbReference>
<reference evidence="1 2" key="1">
    <citation type="submission" date="2012-11" db="EMBL/GenBank/DDBJ databases">
        <title>The complete genome sequence of Corynebacterium maris Coryn-1 (=DSM 45190).</title>
        <authorList>
            <person name="Schaffert L."/>
            <person name="Albersmeier A."/>
            <person name="Kalinowski J."/>
            <person name="Ruckert C."/>
        </authorList>
    </citation>
    <scope>NUCLEOTIDE SEQUENCE [LARGE SCALE GENOMIC DNA]</scope>
    <source>
        <strain evidence="2">Coryn-1</strain>
    </source>
</reference>
<proteinExistence type="predicted"/>
<dbReference type="eggNOG" id="COG0274">
    <property type="taxonomic scope" value="Bacteria"/>
</dbReference>
<dbReference type="AlphaFoldDB" id="S5SS46"/>
<dbReference type="STRING" id="1224163.B841_01870"/>
<evidence type="ECO:0000313" key="1">
    <source>
        <dbReference type="EMBL" id="AGS33857.1"/>
    </source>
</evidence>
<name>S5SS46_9CORY</name>
<dbReference type="PATRIC" id="fig|1224163.3.peg.379"/>
<accession>S5SS46</accession>